<dbReference type="InterPro" id="IPR051793">
    <property type="entry name" value="NADH:flavin_oxidoreductase"/>
</dbReference>
<dbReference type="CDD" id="cd02803">
    <property type="entry name" value="OYE_like_FMN_family"/>
    <property type="match status" value="1"/>
</dbReference>
<dbReference type="Gene3D" id="3.20.20.70">
    <property type="entry name" value="Aldolase class I"/>
    <property type="match status" value="1"/>
</dbReference>
<dbReference type="GO" id="GO:0046872">
    <property type="term" value="F:metal ion binding"/>
    <property type="evidence" value="ECO:0007669"/>
    <property type="project" value="UniProtKB-KW"/>
</dbReference>
<dbReference type="GO" id="GO:0051536">
    <property type="term" value="F:iron-sulfur cluster binding"/>
    <property type="evidence" value="ECO:0007669"/>
    <property type="project" value="UniProtKB-KW"/>
</dbReference>
<dbReference type="KEGG" id="psyt:DSAG12_02341"/>
<dbReference type="SUPFAM" id="SSF51905">
    <property type="entry name" value="FAD/NAD(P)-binding domain"/>
    <property type="match status" value="1"/>
</dbReference>
<dbReference type="InterPro" id="IPR001155">
    <property type="entry name" value="OxRdtase_FMN_N"/>
</dbReference>
<keyword evidence="5" id="KW-0288">FMN</keyword>
<keyword evidence="4" id="KW-0285">Flavoprotein</keyword>
<comment type="cofactor">
    <cofactor evidence="1">
        <name>FMN</name>
        <dbReference type="ChEBI" id="CHEBI:58210"/>
    </cofactor>
</comment>
<dbReference type="Pfam" id="PF00724">
    <property type="entry name" value="Oxidored_FMN"/>
    <property type="match status" value="1"/>
</dbReference>
<dbReference type="PANTHER" id="PTHR42917">
    <property type="entry name" value="2,4-DIENOYL-COA REDUCTASE"/>
    <property type="match status" value="1"/>
</dbReference>
<evidence type="ECO:0000256" key="8">
    <source>
        <dbReference type="ARBA" id="ARBA00023004"/>
    </source>
</evidence>
<evidence type="ECO:0000256" key="2">
    <source>
        <dbReference type="ARBA" id="ARBA00001966"/>
    </source>
</evidence>
<keyword evidence="7" id="KW-0560">Oxidoreductase</keyword>
<dbReference type="AlphaFoldDB" id="A0A5B9DBV0"/>
<dbReference type="Gene3D" id="3.50.50.60">
    <property type="entry name" value="FAD/NAD(P)-binding domain"/>
    <property type="match status" value="1"/>
</dbReference>
<dbReference type="EMBL" id="CP042905">
    <property type="protein sequence ID" value="QEE16511.2"/>
    <property type="molecule type" value="Genomic_DNA"/>
</dbReference>
<dbReference type="InterPro" id="IPR036188">
    <property type="entry name" value="FAD/NAD-bd_sf"/>
</dbReference>
<dbReference type="Pfam" id="PF07992">
    <property type="entry name" value="Pyr_redox_2"/>
    <property type="match status" value="1"/>
</dbReference>
<dbReference type="PRINTS" id="PR00368">
    <property type="entry name" value="FADPNR"/>
</dbReference>
<keyword evidence="9" id="KW-0411">Iron-sulfur</keyword>
<gene>
    <name evidence="10" type="ORF">DSAG12_02341</name>
</gene>
<reference evidence="10 11" key="1">
    <citation type="journal article" date="2020" name="Nature">
        <title>Isolation of an archaeon at the prokaryote-eukaryote interface.</title>
        <authorList>
            <person name="Imachi H."/>
            <person name="Nobu M.K."/>
            <person name="Nakahara N."/>
            <person name="Morono Y."/>
            <person name="Ogawara M."/>
            <person name="Takaki Y."/>
            <person name="Takano Y."/>
            <person name="Uematsu K."/>
            <person name="Ikuta T."/>
            <person name="Ito M."/>
            <person name="Matsui Y."/>
            <person name="Miyazaki M."/>
            <person name="Murata K."/>
            <person name="Saito Y."/>
            <person name="Sakai S."/>
            <person name="Song C."/>
            <person name="Tasumi E."/>
            <person name="Yamanaka Y."/>
            <person name="Yamaguchi T."/>
            <person name="Kamagata Y."/>
            <person name="Tamaki H."/>
            <person name="Takai K."/>
        </authorList>
    </citation>
    <scope>NUCLEOTIDE SEQUENCE [LARGE SCALE GENOMIC DNA]</scope>
    <source>
        <strain evidence="10 11">MK-D1</strain>
    </source>
</reference>
<protein>
    <submittedName>
        <fullName evidence="10">FAD-dependent oxidoreductase</fullName>
    </submittedName>
</protein>
<dbReference type="Proteomes" id="UP000321408">
    <property type="component" value="Chromosome"/>
</dbReference>
<dbReference type="GO" id="GO:0016491">
    <property type="term" value="F:oxidoreductase activity"/>
    <property type="evidence" value="ECO:0007669"/>
    <property type="project" value="UniProtKB-KW"/>
</dbReference>
<evidence type="ECO:0000313" key="10">
    <source>
        <dbReference type="EMBL" id="QEE16511.2"/>
    </source>
</evidence>
<evidence type="ECO:0000256" key="7">
    <source>
        <dbReference type="ARBA" id="ARBA00023002"/>
    </source>
</evidence>
<evidence type="ECO:0000313" key="11">
    <source>
        <dbReference type="Proteomes" id="UP000321408"/>
    </source>
</evidence>
<sequence length="736" mass="82072">MDNSFSLDKSEDNNFQPLVYHHSILILIKITKFLFYDNLLNSLMKFFKLLEPFKIGELQLRNRTVMPAMHMGAAENGFVTEQLIEFYRIRAASRVGLIIIGGIGVSKLGTGGPTMVSLSDDKYIPGMRKLVDSIHNEGAKVIAQLYHAGGYAFSKLIGEQSVSSSAVYSRFTHEIPHELSIEEIQDVQERIVQAATRAEKAGFDGIEVLSSAGYLIDQFLSPVKNKRTDRYGGQTLEERMTFPLELVHKLKKNVGHKMIIGCRFSGDDFVPGSNTYLEKKKVAIAYEKEGIQFFNVTGGWHETRVPQIPMDTPKGTFTYLAKEIKSVVSAPVFASNRINTPELAENLLQDFYCDAVCFGRSLIADPDFVLKIEQNKIREIRTCIGCNQGCFDNVFKMQFVRCAINPLAGYELKYKTPKKADFQKKVMIIGGGPAGMEAALTATKLGHKVSLYEKDNKLGGQIKVGSVPQGREELNNIIDYYQNQFKILHISYKTGINITPEIILEENPDIIFFATGVHFKIPKIEGIDGSLNCDIHFADEALAGNCLIGKKVVVVGASATGVETALWVAKKGAMNPEVARFLAFYKGLSIENAMKRTFRGDREVYLLEYLPKIGTSIGKSTKWIFLDEIKMLDINVISNIEVTKFAGNTVYFKDRSEINNGQFKNVNSISDVDTFILATGVTSNRDLANSYKKLFLQKSNEKKIPEMKFIGDSRKVGTILDAIKDGFKAALKLGKV</sequence>
<evidence type="ECO:0000256" key="4">
    <source>
        <dbReference type="ARBA" id="ARBA00022630"/>
    </source>
</evidence>
<reference evidence="10 11" key="2">
    <citation type="journal article" date="2024" name="Int. J. Syst. Evol. Microbiol.">
        <title>Promethearchaeum syntrophicum gen. nov., sp. nov., an anaerobic, obligately syntrophic archaeon, the first isolate of the lineage 'Asgard' archaea, and proposal of the new archaeal phylum Promethearchaeota phyl. nov. and kingdom Promethearchaeati regn. nov.</title>
        <authorList>
            <person name="Imachi H."/>
            <person name="Nobu M.K."/>
            <person name="Kato S."/>
            <person name="Takaki Y."/>
            <person name="Miyazaki M."/>
            <person name="Miyata M."/>
            <person name="Ogawara M."/>
            <person name="Saito Y."/>
            <person name="Sakai S."/>
            <person name="Tahara Y.O."/>
            <person name="Takano Y."/>
            <person name="Tasumi E."/>
            <person name="Uematsu K."/>
            <person name="Yoshimura T."/>
            <person name="Itoh T."/>
            <person name="Ohkuma M."/>
            <person name="Takai K."/>
        </authorList>
    </citation>
    <scope>NUCLEOTIDE SEQUENCE [LARGE SCALE GENOMIC DNA]</scope>
    <source>
        <strain evidence="10 11">MK-D1</strain>
    </source>
</reference>
<keyword evidence="6" id="KW-0479">Metal-binding</keyword>
<dbReference type="PRINTS" id="PR00469">
    <property type="entry name" value="PNDRDTASEII"/>
</dbReference>
<keyword evidence="8" id="KW-0408">Iron</keyword>
<evidence type="ECO:0000256" key="6">
    <source>
        <dbReference type="ARBA" id="ARBA00022723"/>
    </source>
</evidence>
<comment type="cofactor">
    <cofactor evidence="2">
        <name>[4Fe-4S] cluster</name>
        <dbReference type="ChEBI" id="CHEBI:49883"/>
    </cofactor>
</comment>
<evidence type="ECO:0000256" key="9">
    <source>
        <dbReference type="ARBA" id="ARBA00023014"/>
    </source>
</evidence>
<comment type="similarity">
    <text evidence="3">In the N-terminal section; belongs to the NADH:flavin oxidoreductase/NADH oxidase family.</text>
</comment>
<dbReference type="InterPro" id="IPR023753">
    <property type="entry name" value="FAD/NAD-binding_dom"/>
</dbReference>
<evidence type="ECO:0000256" key="1">
    <source>
        <dbReference type="ARBA" id="ARBA00001917"/>
    </source>
</evidence>
<dbReference type="GO" id="GO:0010181">
    <property type="term" value="F:FMN binding"/>
    <property type="evidence" value="ECO:0007669"/>
    <property type="project" value="InterPro"/>
</dbReference>
<dbReference type="PANTHER" id="PTHR42917:SF2">
    <property type="entry name" value="2,4-DIENOYL-COA REDUCTASE [(2E)-ENOYL-COA-PRODUCING]"/>
    <property type="match status" value="1"/>
</dbReference>
<proteinExistence type="inferred from homology"/>
<dbReference type="InterPro" id="IPR013785">
    <property type="entry name" value="Aldolase_TIM"/>
</dbReference>
<dbReference type="OrthoDB" id="122964at2157"/>
<evidence type="ECO:0000256" key="3">
    <source>
        <dbReference type="ARBA" id="ARBA00011048"/>
    </source>
</evidence>
<accession>A0A5B9DBV0</accession>
<dbReference type="Gene3D" id="3.40.50.720">
    <property type="entry name" value="NAD(P)-binding Rossmann-like Domain"/>
    <property type="match status" value="1"/>
</dbReference>
<name>A0A5B9DBV0_9ARCH</name>
<dbReference type="SUPFAM" id="SSF51395">
    <property type="entry name" value="FMN-linked oxidoreductases"/>
    <property type="match status" value="1"/>
</dbReference>
<evidence type="ECO:0000256" key="5">
    <source>
        <dbReference type="ARBA" id="ARBA00022643"/>
    </source>
</evidence>
<organism evidence="10 11">
    <name type="scientific">Promethearchaeum syntrophicum</name>
    <dbReference type="NCBI Taxonomy" id="2594042"/>
    <lineage>
        <taxon>Archaea</taxon>
        <taxon>Promethearchaeati</taxon>
        <taxon>Promethearchaeota</taxon>
        <taxon>Promethearchaeia</taxon>
        <taxon>Promethearchaeales</taxon>
        <taxon>Promethearchaeaceae</taxon>
        <taxon>Promethearchaeum</taxon>
    </lineage>
</organism>
<keyword evidence="11" id="KW-1185">Reference proteome</keyword>